<organism evidence="1">
    <name type="scientific">marine sediment metagenome</name>
    <dbReference type="NCBI Taxonomy" id="412755"/>
    <lineage>
        <taxon>unclassified sequences</taxon>
        <taxon>metagenomes</taxon>
        <taxon>ecological metagenomes</taxon>
    </lineage>
</organism>
<dbReference type="EMBL" id="LAZR01020234">
    <property type="protein sequence ID" value="KKL89624.1"/>
    <property type="molecule type" value="Genomic_DNA"/>
</dbReference>
<name>A0A0F9FSX8_9ZZZZ</name>
<evidence type="ECO:0000313" key="1">
    <source>
        <dbReference type="EMBL" id="KKL89624.1"/>
    </source>
</evidence>
<protein>
    <submittedName>
        <fullName evidence="1">Uncharacterized protein</fullName>
    </submittedName>
</protein>
<accession>A0A0F9FSX8</accession>
<reference evidence="1" key="1">
    <citation type="journal article" date="2015" name="Nature">
        <title>Complex archaea that bridge the gap between prokaryotes and eukaryotes.</title>
        <authorList>
            <person name="Spang A."/>
            <person name="Saw J.H."/>
            <person name="Jorgensen S.L."/>
            <person name="Zaremba-Niedzwiedzka K."/>
            <person name="Martijn J."/>
            <person name="Lind A.E."/>
            <person name="van Eijk R."/>
            <person name="Schleper C."/>
            <person name="Guy L."/>
            <person name="Ettema T.J."/>
        </authorList>
    </citation>
    <scope>NUCLEOTIDE SEQUENCE</scope>
</reference>
<sequence length="83" mass="9336">MAIVQEIRWAQSAILKRLKDILGAVSTPGSTSTTSDSSATVVRNVRDYEILERLDEVVNQLDRLNNQLFLITENQLNIGETFD</sequence>
<gene>
    <name evidence="1" type="ORF">LCGC14_1912810</name>
</gene>
<comment type="caution">
    <text evidence="1">The sequence shown here is derived from an EMBL/GenBank/DDBJ whole genome shotgun (WGS) entry which is preliminary data.</text>
</comment>
<proteinExistence type="predicted"/>
<dbReference type="AlphaFoldDB" id="A0A0F9FSX8"/>